<sequence length="504" mass="55716">MSDEMNLKGDGASGPWSVNPLLAALPPAVCYEDLPALLAHEPLSSISLEGLPLQRRAEYLSKIGSHFVPTSAAIDIADAVLTAIRSGYEDRDPSSRAFKQERYNVGAWSAQDGVLIRSASVRNARGITIKGMTGVGKSTIVARTLSLLPQVIDHGFNEQCGWAAQKQLVWLRVDMTSDGSRLGFLMQIYREVDAALGTNYFAQYASKKMTVETHMVAVSKILFNCFCGVLVIEEIQFRNFGTAAARDLMLLFFLRLANLGVPIVLIGNPQGFDGFDVFSQDVRRMSSGGSFELWPAESQSDVDWGEFVVPGMLRFTVLPRPPNVEHASALLFDCTGGVLDFLAKVLTQAQLLAIRMGRDQITGSEIVAAYHSPVLRPLHSLIRGLVERKVDQLRSFEDVPVELLAEWWARARDHRETELHPEGSGRARASMQGKSREATGGTRTHYQQGAARYKAKITAGKRRDNRAKELEANLSPEDIRANGRKEALLGNFSLMQWDINRKKQ</sequence>
<keyword evidence="4" id="KW-1185">Reference proteome</keyword>
<dbReference type="AlphaFoldDB" id="A0A6J5FKM7"/>
<evidence type="ECO:0000256" key="1">
    <source>
        <dbReference type="SAM" id="MobiDB-lite"/>
    </source>
</evidence>
<evidence type="ECO:0000313" key="3">
    <source>
        <dbReference type="EMBL" id="CAB3780341.1"/>
    </source>
</evidence>
<dbReference type="GO" id="GO:0016887">
    <property type="term" value="F:ATP hydrolysis activity"/>
    <property type="evidence" value="ECO:0007669"/>
    <property type="project" value="InterPro"/>
</dbReference>
<dbReference type="EMBL" id="CADIKI010000002">
    <property type="protein sequence ID" value="CAB3780341.1"/>
    <property type="molecule type" value="Genomic_DNA"/>
</dbReference>
<feature type="compositionally biased region" description="Basic and acidic residues" evidence="1">
    <location>
        <begin position="415"/>
        <end position="425"/>
    </location>
</feature>
<organism evidence="3 4">
    <name type="scientific">Paraburkholderia fynbosensis</name>
    <dbReference type="NCBI Taxonomy" id="1200993"/>
    <lineage>
        <taxon>Bacteria</taxon>
        <taxon>Pseudomonadati</taxon>
        <taxon>Pseudomonadota</taxon>
        <taxon>Betaproteobacteria</taxon>
        <taxon>Burkholderiales</taxon>
        <taxon>Burkholderiaceae</taxon>
        <taxon>Paraburkholderia</taxon>
    </lineage>
</organism>
<dbReference type="Proteomes" id="UP000494252">
    <property type="component" value="Unassembled WGS sequence"/>
</dbReference>
<feature type="region of interest" description="Disordered" evidence="1">
    <location>
        <begin position="415"/>
        <end position="471"/>
    </location>
</feature>
<accession>A0A6J5FKM7</accession>
<dbReference type="SUPFAM" id="SSF52540">
    <property type="entry name" value="P-loop containing nucleoside triphosphate hydrolases"/>
    <property type="match status" value="1"/>
</dbReference>
<gene>
    <name evidence="3" type="ORF">LMG27177_00899</name>
</gene>
<dbReference type="Pfam" id="PF13401">
    <property type="entry name" value="AAA_22"/>
    <property type="match status" value="1"/>
</dbReference>
<proteinExistence type="predicted"/>
<dbReference type="RefSeq" id="WP_175158275.1">
    <property type="nucleotide sequence ID" value="NZ_CADIKI010000002.1"/>
</dbReference>
<name>A0A6J5FKM7_9BURK</name>
<evidence type="ECO:0000313" key="4">
    <source>
        <dbReference type="Proteomes" id="UP000494252"/>
    </source>
</evidence>
<dbReference type="InterPro" id="IPR027417">
    <property type="entry name" value="P-loop_NTPase"/>
</dbReference>
<protein>
    <recommendedName>
        <fullName evidence="2">ORC1/DEAH AAA+ ATPase domain-containing protein</fullName>
    </recommendedName>
</protein>
<dbReference type="InterPro" id="IPR049945">
    <property type="entry name" value="AAA_22"/>
</dbReference>
<evidence type="ECO:0000259" key="2">
    <source>
        <dbReference type="Pfam" id="PF13401"/>
    </source>
</evidence>
<reference evidence="3 4" key="1">
    <citation type="submission" date="2020-04" db="EMBL/GenBank/DDBJ databases">
        <authorList>
            <person name="De Canck E."/>
        </authorList>
    </citation>
    <scope>NUCLEOTIDE SEQUENCE [LARGE SCALE GENOMIC DNA]</scope>
    <source>
        <strain evidence="3 4">LMG 27177</strain>
    </source>
</reference>
<feature type="compositionally biased region" description="Basic residues" evidence="1">
    <location>
        <begin position="453"/>
        <end position="465"/>
    </location>
</feature>
<feature type="domain" description="ORC1/DEAH AAA+ ATPase" evidence="2">
    <location>
        <begin position="123"/>
        <end position="271"/>
    </location>
</feature>